<dbReference type="InterPro" id="IPR027417">
    <property type="entry name" value="P-loop_NTPase"/>
</dbReference>
<proteinExistence type="predicted"/>
<feature type="region of interest" description="Disordered" evidence="1">
    <location>
        <begin position="1"/>
        <end position="31"/>
    </location>
</feature>
<name>A0A507BM42_9PEZI</name>
<gene>
    <name evidence="3" type="ORF">E0L32_002881</name>
</gene>
<dbReference type="PANTHER" id="PTHR36978:SF4">
    <property type="entry name" value="P-LOOP CONTAINING NUCLEOSIDE TRIPHOSPHATE HYDROLASE PROTEIN"/>
    <property type="match status" value="1"/>
</dbReference>
<dbReference type="AlphaFoldDB" id="A0A507BM42"/>
<dbReference type="EMBL" id="SKBQ01000012">
    <property type="protein sequence ID" value="TPX17780.1"/>
    <property type="molecule type" value="Genomic_DNA"/>
</dbReference>
<protein>
    <submittedName>
        <fullName evidence="3">Uncharacterized protein</fullName>
    </submittedName>
</protein>
<reference evidence="3 4" key="1">
    <citation type="submission" date="2019-06" db="EMBL/GenBank/DDBJ databases">
        <title>Draft genome sequence of the filamentous fungus Phialemoniopsis curvata isolated from diesel fuel.</title>
        <authorList>
            <person name="Varaljay V.A."/>
            <person name="Lyon W.J."/>
            <person name="Crouch A.L."/>
            <person name="Drake C.E."/>
            <person name="Hollomon J.M."/>
            <person name="Nadeau L.J."/>
            <person name="Nunn H.S."/>
            <person name="Stevenson B.S."/>
            <person name="Bojanowski C.L."/>
            <person name="Crookes-Goodson W.J."/>
        </authorList>
    </citation>
    <scope>NUCLEOTIDE SEQUENCE [LARGE SCALE GENOMIC DNA]</scope>
    <source>
        <strain evidence="3 4">D216</strain>
    </source>
</reference>
<evidence type="ECO:0000256" key="2">
    <source>
        <dbReference type="SAM" id="Phobius"/>
    </source>
</evidence>
<feature type="compositionally biased region" description="Pro residues" evidence="1">
    <location>
        <begin position="1"/>
        <end position="11"/>
    </location>
</feature>
<sequence length="304" mass="33541">MAAAAPPPALPPTAASEADWSKPMVTSRRHGPPTVITASLMRMATMSMARAYAVLGLRAHHGLDVVPTPEGLAMWAALERAADATYPSANRRAAKFTAEDWDAVFGGYDAVTDIAGMWADQLADAYPDARVVVLQRDFETWWPTFYEGCVVPTCASPRAKRALLAALSALTGLPLRASFHVMNTMMLGLFGARDMAGVRENARRGYDAYYERIRSRVPPERRLEYRIGEGWGPLCEFLGREVPDVPFPRVNDREEHEARKAGNNIKVLGMMWESMRRRLLGAGVILAVVLAVWWASRARGLNSL</sequence>
<accession>A0A507BM42</accession>
<dbReference type="OrthoDB" id="408152at2759"/>
<organism evidence="3 4">
    <name type="scientific">Thyridium curvatum</name>
    <dbReference type="NCBI Taxonomy" id="1093900"/>
    <lineage>
        <taxon>Eukaryota</taxon>
        <taxon>Fungi</taxon>
        <taxon>Dikarya</taxon>
        <taxon>Ascomycota</taxon>
        <taxon>Pezizomycotina</taxon>
        <taxon>Sordariomycetes</taxon>
        <taxon>Sordariomycetidae</taxon>
        <taxon>Thyridiales</taxon>
        <taxon>Thyridiaceae</taxon>
        <taxon>Thyridium</taxon>
    </lineage>
</organism>
<evidence type="ECO:0000313" key="4">
    <source>
        <dbReference type="Proteomes" id="UP000319257"/>
    </source>
</evidence>
<evidence type="ECO:0000313" key="3">
    <source>
        <dbReference type="EMBL" id="TPX17780.1"/>
    </source>
</evidence>
<dbReference type="GeneID" id="41970328"/>
<keyword evidence="2" id="KW-1133">Transmembrane helix</keyword>
<dbReference type="Pfam" id="PF17784">
    <property type="entry name" value="Sulfotransfer_4"/>
    <property type="match status" value="1"/>
</dbReference>
<dbReference type="SUPFAM" id="SSF52540">
    <property type="entry name" value="P-loop containing nucleoside triphosphate hydrolases"/>
    <property type="match status" value="1"/>
</dbReference>
<dbReference type="InterPro" id="IPR040632">
    <property type="entry name" value="Sulfotransfer_4"/>
</dbReference>
<comment type="caution">
    <text evidence="3">The sequence shown here is derived from an EMBL/GenBank/DDBJ whole genome shotgun (WGS) entry which is preliminary data.</text>
</comment>
<dbReference type="Proteomes" id="UP000319257">
    <property type="component" value="Unassembled WGS sequence"/>
</dbReference>
<dbReference type="Gene3D" id="3.40.50.300">
    <property type="entry name" value="P-loop containing nucleotide triphosphate hydrolases"/>
    <property type="match status" value="1"/>
</dbReference>
<feature type="transmembrane region" description="Helical" evidence="2">
    <location>
        <begin position="279"/>
        <end position="296"/>
    </location>
</feature>
<keyword evidence="2" id="KW-0812">Transmembrane</keyword>
<evidence type="ECO:0000256" key="1">
    <source>
        <dbReference type="SAM" id="MobiDB-lite"/>
    </source>
</evidence>
<dbReference type="PANTHER" id="PTHR36978">
    <property type="entry name" value="P-LOOP CONTAINING NUCLEOTIDE TRIPHOSPHATE HYDROLASE"/>
    <property type="match status" value="1"/>
</dbReference>
<dbReference type="RefSeq" id="XP_030999491.1">
    <property type="nucleotide sequence ID" value="XM_031137119.1"/>
</dbReference>
<dbReference type="InParanoid" id="A0A507BM42"/>
<keyword evidence="4" id="KW-1185">Reference proteome</keyword>
<keyword evidence="2" id="KW-0472">Membrane</keyword>